<gene>
    <name evidence="2" type="ORF">PPROV_000594500</name>
</gene>
<feature type="region of interest" description="Disordered" evidence="1">
    <location>
        <begin position="220"/>
        <end position="282"/>
    </location>
</feature>
<evidence type="ECO:0000313" key="2">
    <source>
        <dbReference type="EMBL" id="GHP07203.1"/>
    </source>
</evidence>
<feature type="region of interest" description="Disordered" evidence="1">
    <location>
        <begin position="368"/>
        <end position="398"/>
    </location>
</feature>
<protein>
    <submittedName>
        <fullName evidence="2">Uncharacterized protein</fullName>
    </submittedName>
</protein>
<sequence length="398" mass="41722">MPDPVKMDVTENALQEDFPSSPCHGEDDARGGGGGLGGGGGGPTPPKTENNVTMDMDADPPVMTISEAVASASAAALHRLMESYTTQLSKLDTETQAVSKKAREATFKRTQQNTNEVDEDARKQYAAWLALCARQVLATRKLRKTVEAQLKVAEKTFDDAVGALKEHKPEEAAKLADVVETDNPEVLPPDVLPAGNKRRRAAELNDLDILPVSKRGTASVKLDDDAKKQRKNAAAGNTAKGRGNAAAAASGGGGRGAGAGGGGRGAGAGGGRGGRGGAAAGNTDSMRKALKALGSDADVGARADPSGLLGKKASLYYEGDGWCDGMTFTAYDTDGVYGHPSMYHLFSESHAWGEWLRINEIKEEFRNGSLKFEDGEKPEGFERRGGGGRGGRPPKRRD</sequence>
<accession>A0A830HKS0</accession>
<feature type="compositionally biased region" description="Gly residues" evidence="1">
    <location>
        <begin position="250"/>
        <end position="279"/>
    </location>
</feature>
<keyword evidence="3" id="KW-1185">Reference proteome</keyword>
<feature type="compositionally biased region" description="Low complexity" evidence="1">
    <location>
        <begin position="232"/>
        <end position="249"/>
    </location>
</feature>
<feature type="compositionally biased region" description="Gly residues" evidence="1">
    <location>
        <begin position="31"/>
        <end position="42"/>
    </location>
</feature>
<dbReference type="Proteomes" id="UP000660262">
    <property type="component" value="Unassembled WGS sequence"/>
</dbReference>
<organism evidence="2 3">
    <name type="scientific">Pycnococcus provasolii</name>
    <dbReference type="NCBI Taxonomy" id="41880"/>
    <lineage>
        <taxon>Eukaryota</taxon>
        <taxon>Viridiplantae</taxon>
        <taxon>Chlorophyta</taxon>
        <taxon>Pseudoscourfieldiophyceae</taxon>
        <taxon>Pseudoscourfieldiales</taxon>
        <taxon>Pycnococcaceae</taxon>
        <taxon>Pycnococcus</taxon>
    </lineage>
</organism>
<reference evidence="2" key="1">
    <citation type="submission" date="2020-10" db="EMBL/GenBank/DDBJ databases">
        <title>Unveiling of a novel bifunctional photoreceptor, Dualchrome1, isolated from a cosmopolitan green alga.</title>
        <authorList>
            <person name="Suzuki S."/>
            <person name="Kawachi M."/>
        </authorList>
    </citation>
    <scope>NUCLEOTIDE SEQUENCE</scope>
    <source>
        <strain evidence="2">NIES 2893</strain>
    </source>
</reference>
<dbReference type="AlphaFoldDB" id="A0A830HKS0"/>
<feature type="region of interest" description="Disordered" evidence="1">
    <location>
        <begin position="1"/>
        <end position="53"/>
    </location>
</feature>
<evidence type="ECO:0000313" key="3">
    <source>
        <dbReference type="Proteomes" id="UP000660262"/>
    </source>
</evidence>
<dbReference type="EMBL" id="BNJQ01000015">
    <property type="protein sequence ID" value="GHP07203.1"/>
    <property type="molecule type" value="Genomic_DNA"/>
</dbReference>
<evidence type="ECO:0000256" key="1">
    <source>
        <dbReference type="SAM" id="MobiDB-lite"/>
    </source>
</evidence>
<comment type="caution">
    <text evidence="2">The sequence shown here is derived from an EMBL/GenBank/DDBJ whole genome shotgun (WGS) entry which is preliminary data.</text>
</comment>
<name>A0A830HKS0_9CHLO</name>
<feature type="compositionally biased region" description="Basic and acidic residues" evidence="1">
    <location>
        <begin position="368"/>
        <end position="385"/>
    </location>
</feature>
<proteinExistence type="predicted"/>